<proteinExistence type="predicted"/>
<dbReference type="InterPro" id="IPR035500">
    <property type="entry name" value="NHR-like_dom_sf"/>
</dbReference>
<dbReference type="SUPFAM" id="SSF48508">
    <property type="entry name" value="Nuclear receptor ligand-binding domain"/>
    <property type="match status" value="1"/>
</dbReference>
<feature type="domain" description="NR LBD" evidence="4">
    <location>
        <begin position="7"/>
        <end position="198"/>
    </location>
</feature>
<name>A0A1B6BZE0_9HEMI</name>
<evidence type="ECO:0000259" key="4">
    <source>
        <dbReference type="PROSITE" id="PS51843"/>
    </source>
</evidence>
<dbReference type="InterPro" id="IPR000536">
    <property type="entry name" value="Nucl_hrmn_rcpt_lig-bd"/>
</dbReference>
<feature type="non-terminal residue" evidence="5">
    <location>
        <position position="1"/>
    </location>
</feature>
<keyword evidence="3" id="KW-0675">Receptor</keyword>
<dbReference type="PROSITE" id="PS51843">
    <property type="entry name" value="NR_LBD"/>
    <property type="match status" value="1"/>
</dbReference>
<evidence type="ECO:0000256" key="1">
    <source>
        <dbReference type="ARBA" id="ARBA00023015"/>
    </source>
</evidence>
<dbReference type="AlphaFoldDB" id="A0A1B6BZE0"/>
<evidence type="ECO:0000313" key="5">
    <source>
        <dbReference type="EMBL" id="JAS06637.1"/>
    </source>
</evidence>
<dbReference type="Gene3D" id="1.10.565.10">
    <property type="entry name" value="Retinoid X Receptor"/>
    <property type="match status" value="1"/>
</dbReference>
<organism evidence="5">
    <name type="scientific">Clastoptera arizonana</name>
    <name type="common">Arizona spittle bug</name>
    <dbReference type="NCBI Taxonomy" id="38151"/>
    <lineage>
        <taxon>Eukaryota</taxon>
        <taxon>Metazoa</taxon>
        <taxon>Ecdysozoa</taxon>
        <taxon>Arthropoda</taxon>
        <taxon>Hexapoda</taxon>
        <taxon>Insecta</taxon>
        <taxon>Pterygota</taxon>
        <taxon>Neoptera</taxon>
        <taxon>Paraneoptera</taxon>
        <taxon>Hemiptera</taxon>
        <taxon>Auchenorrhyncha</taxon>
        <taxon>Cercopoidea</taxon>
        <taxon>Clastopteridae</taxon>
        <taxon>Clastoptera</taxon>
    </lineage>
</organism>
<sequence length="198" mass="22407">SKQSLKQSHSLYSEQIKASTLTFKLPHETSDLRHEMCAQIFLVAMRQARNSEVFLYISRKDQDCILAAVWSQLFLLHASFWPLDMNVNDVEAVRIQRALGICRNLKIDTVELAMLEVLVLCRPDLITFCEISTQRLVMFQEHTQLTLAQYTSLTSASRFGALLLILPVLNGPIAGNIKKMLFDPVIGNVPIEHIIAVI</sequence>
<protein>
    <recommendedName>
        <fullName evidence="4">NR LBD domain-containing protein</fullName>
    </recommendedName>
</protein>
<keyword evidence="2" id="KW-0804">Transcription</keyword>
<evidence type="ECO:0000256" key="2">
    <source>
        <dbReference type="ARBA" id="ARBA00023163"/>
    </source>
</evidence>
<dbReference type="EMBL" id="GEDC01030661">
    <property type="protein sequence ID" value="JAS06637.1"/>
    <property type="molecule type" value="Transcribed_RNA"/>
</dbReference>
<reference evidence="5" key="1">
    <citation type="submission" date="2015-12" db="EMBL/GenBank/DDBJ databases">
        <title>De novo transcriptome assembly of four potential Pierce s Disease insect vectors from Arizona vineyards.</title>
        <authorList>
            <person name="Tassone E.E."/>
        </authorList>
    </citation>
    <scope>NUCLEOTIDE SEQUENCE</scope>
</reference>
<dbReference type="PANTHER" id="PTHR24083">
    <property type="entry name" value="NUCLEAR HORMONE RECEPTOR"/>
    <property type="match status" value="1"/>
</dbReference>
<dbReference type="InterPro" id="IPR050274">
    <property type="entry name" value="Nuclear_hormone_rcpt_NR2"/>
</dbReference>
<gene>
    <name evidence="5" type="ORF">g.45793</name>
</gene>
<accession>A0A1B6BZE0</accession>
<evidence type="ECO:0000256" key="3">
    <source>
        <dbReference type="ARBA" id="ARBA00023170"/>
    </source>
</evidence>
<keyword evidence="1" id="KW-0805">Transcription regulation</keyword>